<evidence type="ECO:0000313" key="3">
    <source>
        <dbReference type="Proteomes" id="UP000190648"/>
    </source>
</evidence>
<dbReference type="AlphaFoldDB" id="A0A1V4JSZ0"/>
<evidence type="ECO:0000256" key="1">
    <source>
        <dbReference type="SAM" id="MobiDB-lite"/>
    </source>
</evidence>
<accession>A0A1V4JSZ0</accession>
<proteinExistence type="predicted"/>
<evidence type="ECO:0000313" key="2">
    <source>
        <dbReference type="EMBL" id="OPJ75326.1"/>
    </source>
</evidence>
<dbReference type="EMBL" id="LSYS01006437">
    <property type="protein sequence ID" value="OPJ75326.1"/>
    <property type="molecule type" value="Genomic_DNA"/>
</dbReference>
<feature type="region of interest" description="Disordered" evidence="1">
    <location>
        <begin position="1"/>
        <end position="20"/>
    </location>
</feature>
<comment type="caution">
    <text evidence="2">The sequence shown here is derived from an EMBL/GenBank/DDBJ whole genome shotgun (WGS) entry which is preliminary data.</text>
</comment>
<protein>
    <submittedName>
        <fullName evidence="2">Uncharacterized protein</fullName>
    </submittedName>
</protein>
<reference evidence="2 3" key="1">
    <citation type="submission" date="2016-02" db="EMBL/GenBank/DDBJ databases">
        <title>Band-tailed pigeon sequencing and assembly.</title>
        <authorList>
            <person name="Soares A.E."/>
            <person name="Novak B.J."/>
            <person name="Rice E.S."/>
            <person name="O'Connell B."/>
            <person name="Chang D."/>
            <person name="Weber S."/>
            <person name="Shapiro B."/>
        </authorList>
    </citation>
    <scope>NUCLEOTIDE SEQUENCE [LARGE SCALE GENOMIC DNA]</scope>
    <source>
        <strain evidence="2">BTP2013</strain>
        <tissue evidence="2">Blood</tissue>
    </source>
</reference>
<organism evidence="2 3">
    <name type="scientific">Patagioenas fasciata monilis</name>
    <dbReference type="NCBI Taxonomy" id="372326"/>
    <lineage>
        <taxon>Eukaryota</taxon>
        <taxon>Metazoa</taxon>
        <taxon>Chordata</taxon>
        <taxon>Craniata</taxon>
        <taxon>Vertebrata</taxon>
        <taxon>Euteleostomi</taxon>
        <taxon>Archelosauria</taxon>
        <taxon>Archosauria</taxon>
        <taxon>Dinosauria</taxon>
        <taxon>Saurischia</taxon>
        <taxon>Theropoda</taxon>
        <taxon>Coelurosauria</taxon>
        <taxon>Aves</taxon>
        <taxon>Neognathae</taxon>
        <taxon>Neoaves</taxon>
        <taxon>Columbimorphae</taxon>
        <taxon>Columbiformes</taxon>
        <taxon>Columbidae</taxon>
        <taxon>Patagioenas</taxon>
    </lineage>
</organism>
<keyword evidence="3" id="KW-1185">Reference proteome</keyword>
<dbReference type="Proteomes" id="UP000190648">
    <property type="component" value="Unassembled WGS sequence"/>
</dbReference>
<gene>
    <name evidence="2" type="ORF">AV530_007828</name>
</gene>
<sequence>MVRSAVALQPTDTHSRADTPLCPEGTTLEQVKDAVTMCEANIGAGFWQDLWTHGERSPHWSRFAGRICDPMGDPGWSSLCQKDCTLWKGPMLEQFAKKSRLLEGPILEKFMTVSHGWDSTLEQGNRVRRKEW</sequence>
<name>A0A1V4JSZ0_PATFA</name>